<feature type="compositionally biased region" description="Basic and acidic residues" evidence="1">
    <location>
        <begin position="1"/>
        <end position="13"/>
    </location>
</feature>
<reference evidence="2" key="1">
    <citation type="journal article" date="2015" name="Nature">
        <title>Complex archaea that bridge the gap between prokaryotes and eukaryotes.</title>
        <authorList>
            <person name="Spang A."/>
            <person name="Saw J.H."/>
            <person name="Jorgensen S.L."/>
            <person name="Zaremba-Niedzwiedzka K."/>
            <person name="Martijn J."/>
            <person name="Lind A.E."/>
            <person name="van Eijk R."/>
            <person name="Schleper C."/>
            <person name="Guy L."/>
            <person name="Ettema T.J."/>
        </authorList>
    </citation>
    <scope>NUCLEOTIDE SEQUENCE</scope>
</reference>
<evidence type="ECO:0000256" key="1">
    <source>
        <dbReference type="SAM" id="MobiDB-lite"/>
    </source>
</evidence>
<protein>
    <submittedName>
        <fullName evidence="2">Uncharacterized protein</fullName>
    </submittedName>
</protein>
<name>A0A0F8YJ48_9ZZZZ</name>
<feature type="non-terminal residue" evidence="2">
    <location>
        <position position="28"/>
    </location>
</feature>
<comment type="caution">
    <text evidence="2">The sequence shown here is derived from an EMBL/GenBank/DDBJ whole genome shotgun (WGS) entry which is preliminary data.</text>
</comment>
<organism evidence="2">
    <name type="scientific">marine sediment metagenome</name>
    <dbReference type="NCBI Taxonomy" id="412755"/>
    <lineage>
        <taxon>unclassified sequences</taxon>
        <taxon>metagenomes</taxon>
        <taxon>ecological metagenomes</taxon>
    </lineage>
</organism>
<accession>A0A0F8YJ48</accession>
<feature type="region of interest" description="Disordered" evidence="1">
    <location>
        <begin position="1"/>
        <end position="28"/>
    </location>
</feature>
<sequence>MTETIHDLARRPEGPSFQAVCHESDQEL</sequence>
<dbReference type="AlphaFoldDB" id="A0A0F8YJ48"/>
<evidence type="ECO:0000313" key="2">
    <source>
        <dbReference type="EMBL" id="KKK81413.1"/>
    </source>
</evidence>
<dbReference type="EMBL" id="LAZR01053136">
    <property type="protein sequence ID" value="KKK81413.1"/>
    <property type="molecule type" value="Genomic_DNA"/>
</dbReference>
<gene>
    <name evidence="2" type="ORF">LCGC14_2813670</name>
</gene>
<proteinExistence type="predicted"/>